<dbReference type="EMBL" id="KN837237">
    <property type="protein sequence ID" value="KIJ31753.1"/>
    <property type="molecule type" value="Genomic_DNA"/>
</dbReference>
<evidence type="ECO:0000256" key="1">
    <source>
        <dbReference type="SAM" id="MobiDB-lite"/>
    </source>
</evidence>
<proteinExistence type="predicted"/>
<sequence length="175" mass="19914">MPDSTQSQAMRSGNAAELLAQFRAQRALHDENHVEVGAVYGACFVYHPEGCDQCSSYLEDFLEDIDRRPSSFAFTKDQVLDGIHEAWPHISEYIHHLDDENDDPRAQIIVLETRIESLQPPTLSERLTVSTPTTEPQAGSSTTLTTPVKASYSRKRPRKLYENDNFRNKVRKYDS</sequence>
<evidence type="ECO:0000313" key="2">
    <source>
        <dbReference type="EMBL" id="KIJ31753.1"/>
    </source>
</evidence>
<dbReference type="AlphaFoldDB" id="A0A0C9TNZ3"/>
<keyword evidence="3" id="KW-1185">Reference proteome</keyword>
<protein>
    <submittedName>
        <fullName evidence="2">Uncharacterized protein</fullName>
    </submittedName>
</protein>
<feature type="compositionally biased region" description="Polar residues" evidence="1">
    <location>
        <begin position="121"/>
        <end position="148"/>
    </location>
</feature>
<organism evidence="2 3">
    <name type="scientific">Sphaerobolus stellatus (strain SS14)</name>
    <dbReference type="NCBI Taxonomy" id="990650"/>
    <lineage>
        <taxon>Eukaryota</taxon>
        <taxon>Fungi</taxon>
        <taxon>Dikarya</taxon>
        <taxon>Basidiomycota</taxon>
        <taxon>Agaricomycotina</taxon>
        <taxon>Agaricomycetes</taxon>
        <taxon>Phallomycetidae</taxon>
        <taxon>Geastrales</taxon>
        <taxon>Sphaerobolaceae</taxon>
        <taxon>Sphaerobolus</taxon>
    </lineage>
</organism>
<dbReference type="Proteomes" id="UP000054279">
    <property type="component" value="Unassembled WGS sequence"/>
</dbReference>
<feature type="compositionally biased region" description="Basic and acidic residues" evidence="1">
    <location>
        <begin position="159"/>
        <end position="175"/>
    </location>
</feature>
<evidence type="ECO:0000313" key="3">
    <source>
        <dbReference type="Proteomes" id="UP000054279"/>
    </source>
</evidence>
<feature type="region of interest" description="Disordered" evidence="1">
    <location>
        <begin position="121"/>
        <end position="175"/>
    </location>
</feature>
<accession>A0A0C9TNZ3</accession>
<name>A0A0C9TNZ3_SPHS4</name>
<dbReference type="HOGENOM" id="CLU_037356_2_1_1"/>
<reference evidence="2 3" key="1">
    <citation type="submission" date="2014-06" db="EMBL/GenBank/DDBJ databases">
        <title>Evolutionary Origins and Diversification of the Mycorrhizal Mutualists.</title>
        <authorList>
            <consortium name="DOE Joint Genome Institute"/>
            <consortium name="Mycorrhizal Genomics Consortium"/>
            <person name="Kohler A."/>
            <person name="Kuo A."/>
            <person name="Nagy L.G."/>
            <person name="Floudas D."/>
            <person name="Copeland A."/>
            <person name="Barry K.W."/>
            <person name="Cichocki N."/>
            <person name="Veneault-Fourrey C."/>
            <person name="LaButti K."/>
            <person name="Lindquist E.A."/>
            <person name="Lipzen A."/>
            <person name="Lundell T."/>
            <person name="Morin E."/>
            <person name="Murat C."/>
            <person name="Riley R."/>
            <person name="Ohm R."/>
            <person name="Sun H."/>
            <person name="Tunlid A."/>
            <person name="Henrissat B."/>
            <person name="Grigoriev I.V."/>
            <person name="Hibbett D.S."/>
            <person name="Martin F."/>
        </authorList>
    </citation>
    <scope>NUCLEOTIDE SEQUENCE [LARGE SCALE GENOMIC DNA]</scope>
    <source>
        <strain evidence="2 3">SS14</strain>
    </source>
</reference>
<gene>
    <name evidence="2" type="ORF">M422DRAFT_266504</name>
</gene>